<feature type="transmembrane region" description="Helical" evidence="1">
    <location>
        <begin position="39"/>
        <end position="60"/>
    </location>
</feature>
<keyword evidence="1" id="KW-1133">Transmembrane helix</keyword>
<protein>
    <submittedName>
        <fullName evidence="2">Uncharacterized protein</fullName>
    </submittedName>
</protein>
<dbReference type="Proteomes" id="UP001145072">
    <property type="component" value="Unassembled WGS sequence"/>
</dbReference>
<evidence type="ECO:0000256" key="1">
    <source>
        <dbReference type="SAM" id="Phobius"/>
    </source>
</evidence>
<comment type="caution">
    <text evidence="2">The sequence shown here is derived from an EMBL/GenBank/DDBJ whole genome shotgun (WGS) entry which is preliminary data.</text>
</comment>
<evidence type="ECO:0000313" key="2">
    <source>
        <dbReference type="EMBL" id="MDC3420971.1"/>
    </source>
</evidence>
<evidence type="ECO:0000313" key="3">
    <source>
        <dbReference type="Proteomes" id="UP001145072"/>
    </source>
</evidence>
<sequence>MGTNMLIFMSILFMILAFFISFITARYMIKRTGLFESNVFAAMMIQLFFGVSAIFAWFLYSNGISTRLFFDGLFFGICLLLLSEILLVASLLMMRKQFSEHVRKIKQVLRIAK</sequence>
<keyword evidence="3" id="KW-1185">Reference proteome</keyword>
<keyword evidence="1" id="KW-0472">Membrane</keyword>
<keyword evidence="1" id="KW-0812">Transmembrane</keyword>
<gene>
    <name evidence="2" type="ORF">NC661_11380</name>
</gene>
<dbReference type="AlphaFoldDB" id="A0A9X4AIG7"/>
<name>A0A9X4AIG7_9BACI</name>
<dbReference type="EMBL" id="JAMQJZ010000008">
    <property type="protein sequence ID" value="MDC3420971.1"/>
    <property type="molecule type" value="Genomic_DNA"/>
</dbReference>
<feature type="transmembrane region" description="Helical" evidence="1">
    <location>
        <begin position="72"/>
        <end position="94"/>
    </location>
</feature>
<organism evidence="2 3">
    <name type="scientific">Aquibacillus koreensis</name>
    <dbReference type="NCBI Taxonomy" id="279446"/>
    <lineage>
        <taxon>Bacteria</taxon>
        <taxon>Bacillati</taxon>
        <taxon>Bacillota</taxon>
        <taxon>Bacilli</taxon>
        <taxon>Bacillales</taxon>
        <taxon>Bacillaceae</taxon>
        <taxon>Aquibacillus</taxon>
    </lineage>
</organism>
<dbReference type="RefSeq" id="WP_259871563.1">
    <property type="nucleotide sequence ID" value="NZ_JAMQJZ010000008.1"/>
</dbReference>
<reference evidence="2" key="1">
    <citation type="submission" date="2022-06" db="EMBL/GenBank/DDBJ databases">
        <title>Aquibacillus sp. a new bacterium isolated from soil saline samples.</title>
        <authorList>
            <person name="Galisteo C."/>
            <person name="De La Haba R."/>
            <person name="Sanchez-Porro C."/>
            <person name="Ventosa A."/>
        </authorList>
    </citation>
    <scope>NUCLEOTIDE SEQUENCE</scope>
    <source>
        <strain evidence="2">JCM 12387</strain>
    </source>
</reference>
<proteinExistence type="predicted"/>
<feature type="transmembrane region" description="Helical" evidence="1">
    <location>
        <begin position="6"/>
        <end position="27"/>
    </location>
</feature>
<accession>A0A9X4AIG7</accession>